<dbReference type="GeneID" id="64767097"/>
<sequence>MANALYDLGREAFLNGEISWRDHVIKAVLIDTDAYTVNLATHQYLSAIGSGAQIAISPALTSKTWAAGVAGAANLTFPAPVTGPTGEALALFCDTGTASTSPLIGYVDTVASGLPVTPNGGPIVIEWSTGSNKIFKL</sequence>
<evidence type="ECO:0008006" key="3">
    <source>
        <dbReference type="Google" id="ProtNLM"/>
    </source>
</evidence>
<evidence type="ECO:0000313" key="2">
    <source>
        <dbReference type="Proteomes" id="UP000316777"/>
    </source>
</evidence>
<accession>A0A514DE09</accession>
<dbReference type="EMBL" id="MK937592">
    <property type="protein sequence ID" value="QDH91851.1"/>
    <property type="molecule type" value="Genomic_DNA"/>
</dbReference>
<keyword evidence="2" id="KW-1185">Reference proteome</keyword>
<dbReference type="Proteomes" id="UP000316777">
    <property type="component" value="Segment"/>
</dbReference>
<gene>
    <name evidence="1" type="primary">176</name>
    <name evidence="1" type="ORF">SEA_PHRAPPUCCINO_176</name>
</gene>
<name>A0A514DE09_9CAUD</name>
<organism evidence="1 2">
    <name type="scientific">Mycobacterium phage Phrappuccino</name>
    <dbReference type="NCBI Taxonomy" id="2591223"/>
    <lineage>
        <taxon>Viruses</taxon>
        <taxon>Duplodnaviria</taxon>
        <taxon>Heunggongvirae</taxon>
        <taxon>Uroviricota</taxon>
        <taxon>Caudoviricetes</taxon>
        <taxon>Phrappuccinovirus</taxon>
        <taxon>Phrappuccinovirus phrappuccino</taxon>
        <taxon>Phreappuccinovirus Phrappuccino</taxon>
    </lineage>
</organism>
<evidence type="ECO:0000313" key="1">
    <source>
        <dbReference type="EMBL" id="QDH91851.1"/>
    </source>
</evidence>
<proteinExistence type="predicted"/>
<reference evidence="1 2" key="1">
    <citation type="submission" date="2019-05" db="EMBL/GenBank/DDBJ databases">
        <authorList>
            <person name="Pope W.H."/>
            <person name="Garlena R.A."/>
            <person name="Russell D.A."/>
            <person name="Jacobs-Sera D."/>
            <person name="Hatfull G.F."/>
        </authorList>
    </citation>
    <scope>NUCLEOTIDE SEQUENCE [LARGE SCALE GENOMIC DNA]</scope>
</reference>
<dbReference type="KEGG" id="vg:64767097"/>
<protein>
    <recommendedName>
        <fullName evidence="3">Minor tail protein</fullName>
    </recommendedName>
</protein>
<dbReference type="RefSeq" id="YP_010059865.1">
    <property type="nucleotide sequence ID" value="NC_054727.1"/>
</dbReference>